<keyword evidence="1" id="KW-1133">Transmembrane helix</keyword>
<comment type="caution">
    <text evidence="2">The sequence shown here is derived from an EMBL/GenBank/DDBJ whole genome shotgun (WGS) entry which is preliminary data.</text>
</comment>
<accession>A0AAQ4DSN3</accession>
<sequence>MCPFGTQVKALTFLVLTMSSHGAVRFAIFAIVALHSVFECFSKPQILQRSNEETELPWSAEECPEKCVPSKNITCSDDCLCVLLGNAEEGTCLNMTGVEELS</sequence>
<feature type="transmembrane region" description="Helical" evidence="1">
    <location>
        <begin position="23"/>
        <end position="41"/>
    </location>
</feature>
<proteinExistence type="predicted"/>
<reference evidence="2 3" key="1">
    <citation type="journal article" date="2023" name="Arcadia Sci">
        <title>De novo assembly of a long-read Amblyomma americanum tick genome.</title>
        <authorList>
            <person name="Chou S."/>
            <person name="Poskanzer K.E."/>
            <person name="Rollins M."/>
            <person name="Thuy-Boun P.S."/>
        </authorList>
    </citation>
    <scope>NUCLEOTIDE SEQUENCE [LARGE SCALE GENOMIC DNA]</scope>
    <source>
        <strain evidence="2">F_SG_1</strain>
        <tissue evidence="2">Salivary glands</tissue>
    </source>
</reference>
<keyword evidence="1" id="KW-0812">Transmembrane</keyword>
<keyword evidence="3" id="KW-1185">Reference proteome</keyword>
<keyword evidence="1" id="KW-0472">Membrane</keyword>
<dbReference type="EMBL" id="JARKHS020027304">
    <property type="protein sequence ID" value="KAK8765473.1"/>
    <property type="molecule type" value="Genomic_DNA"/>
</dbReference>
<evidence type="ECO:0000313" key="2">
    <source>
        <dbReference type="EMBL" id="KAK8765473.1"/>
    </source>
</evidence>
<dbReference type="AlphaFoldDB" id="A0AAQ4DSN3"/>
<dbReference type="Proteomes" id="UP001321473">
    <property type="component" value="Unassembled WGS sequence"/>
</dbReference>
<protein>
    <submittedName>
        <fullName evidence="2">Uncharacterized protein</fullName>
    </submittedName>
</protein>
<name>A0AAQ4DSN3_AMBAM</name>
<evidence type="ECO:0000256" key="1">
    <source>
        <dbReference type="SAM" id="Phobius"/>
    </source>
</evidence>
<gene>
    <name evidence="2" type="ORF">V5799_031916</name>
</gene>
<evidence type="ECO:0000313" key="3">
    <source>
        <dbReference type="Proteomes" id="UP001321473"/>
    </source>
</evidence>
<organism evidence="2 3">
    <name type="scientific">Amblyomma americanum</name>
    <name type="common">Lone star tick</name>
    <dbReference type="NCBI Taxonomy" id="6943"/>
    <lineage>
        <taxon>Eukaryota</taxon>
        <taxon>Metazoa</taxon>
        <taxon>Ecdysozoa</taxon>
        <taxon>Arthropoda</taxon>
        <taxon>Chelicerata</taxon>
        <taxon>Arachnida</taxon>
        <taxon>Acari</taxon>
        <taxon>Parasitiformes</taxon>
        <taxon>Ixodida</taxon>
        <taxon>Ixodoidea</taxon>
        <taxon>Ixodidae</taxon>
        <taxon>Amblyomminae</taxon>
        <taxon>Amblyomma</taxon>
    </lineage>
</organism>